<dbReference type="SUPFAM" id="SSF47459">
    <property type="entry name" value="HLH, helix-loop-helix DNA-binding domain"/>
    <property type="match status" value="1"/>
</dbReference>
<evidence type="ECO:0000313" key="7">
    <source>
        <dbReference type="EMBL" id="CAJ1871224.1"/>
    </source>
</evidence>
<dbReference type="InterPro" id="IPR047265">
    <property type="entry name" value="PIF1-like_bHLH"/>
</dbReference>
<dbReference type="PROSITE" id="PS50888">
    <property type="entry name" value="BHLH"/>
    <property type="match status" value="1"/>
</dbReference>
<dbReference type="InterPro" id="IPR044273">
    <property type="entry name" value="PIF3-like"/>
</dbReference>
<evidence type="ECO:0000256" key="4">
    <source>
        <dbReference type="ARBA" id="ARBA00023242"/>
    </source>
</evidence>
<feature type="region of interest" description="Disordered" evidence="5">
    <location>
        <begin position="643"/>
        <end position="663"/>
    </location>
</feature>
<evidence type="ECO:0000256" key="5">
    <source>
        <dbReference type="SAM" id="MobiDB-lite"/>
    </source>
</evidence>
<dbReference type="AlphaFoldDB" id="A0AA86RPL9"/>
<feature type="domain" description="BHLH" evidence="6">
    <location>
        <begin position="407"/>
        <end position="456"/>
    </location>
</feature>
<organism evidence="7 8">
    <name type="scientific">Sphenostylis stenocarpa</name>
    <dbReference type="NCBI Taxonomy" id="92480"/>
    <lineage>
        <taxon>Eukaryota</taxon>
        <taxon>Viridiplantae</taxon>
        <taxon>Streptophyta</taxon>
        <taxon>Embryophyta</taxon>
        <taxon>Tracheophyta</taxon>
        <taxon>Spermatophyta</taxon>
        <taxon>Magnoliopsida</taxon>
        <taxon>eudicotyledons</taxon>
        <taxon>Gunneridae</taxon>
        <taxon>Pentapetalae</taxon>
        <taxon>rosids</taxon>
        <taxon>fabids</taxon>
        <taxon>Fabales</taxon>
        <taxon>Fabaceae</taxon>
        <taxon>Papilionoideae</taxon>
        <taxon>50 kb inversion clade</taxon>
        <taxon>NPAAA clade</taxon>
        <taxon>indigoferoid/millettioid clade</taxon>
        <taxon>Phaseoleae</taxon>
        <taxon>Sphenostylis</taxon>
    </lineage>
</organism>
<evidence type="ECO:0000259" key="6">
    <source>
        <dbReference type="PROSITE" id="PS50888"/>
    </source>
</evidence>
<dbReference type="InterPro" id="IPR036638">
    <property type="entry name" value="HLH_DNA-bd_sf"/>
</dbReference>
<dbReference type="FunFam" id="4.10.280.10:FF:000004">
    <property type="entry name" value="Basic helix-loop-helix transcription factor"/>
    <property type="match status" value="1"/>
</dbReference>
<keyword evidence="4" id="KW-0539">Nucleus</keyword>
<feature type="compositionally biased region" description="Polar residues" evidence="5">
    <location>
        <begin position="286"/>
        <end position="309"/>
    </location>
</feature>
<evidence type="ECO:0000256" key="2">
    <source>
        <dbReference type="ARBA" id="ARBA00023015"/>
    </source>
</evidence>
<sequence>MPLHEFHRVNKGKLNTEKMNNNSCAPDQSSAPNNDLFELVWKKGQISLQGQSSRARMNPNCKTLPSHCSPSHTPPGYANNNNVTITRMGKYGNLGAELNEVRRLVPSGEVDLSEEEEDMVMPWLNYGMDDSLQHGYSSDFLHELYGVTMNEPSASNNFSSLDRRNSGSKVFRDTNKNTLFASARSKVADIAENNTNIIPSSSSGFSSLKMEKQGPVMCSNSSNMMNFSHFAKPAAIVKAYLQNIGLTSRSGIVGLKIKGAAAATVSVTNPSESTKVELSGECSKKASIQSHQVTEPKTLEQDGSVSTKCDPSCKDVSRIDQTSIGVVGESGNKGKEAIGKNVEPAVVSSSVCSGNGAGRGSKDPNENLKRKSTDTEDFDSQTDDVEEESVDVRKEVPARRIGAKRSRSAEVHNLSERRRRDRINEKMRALQELIPNCNKTDKASMLDEAIEYLKTLQLQLQIMSMGTGLYLPAMMLPPGIQHMHAAHMGPFSPIGVGMQMRLGVGCGMGMGLHDANAESSRFPMIQVPQMQGTKFPIAHAPGSTMPRPNAQVFGLPSQVHPMPMPHAPMFSFPGEPFMRPSTLGLNARETGLKENVDSVSASSLKDPMPHANSQDAQNTNCCSSTTKMSTQCEATIGGFEHSTLVRNSGHDTSAKDTGATNPQ</sequence>
<dbReference type="Pfam" id="PF00010">
    <property type="entry name" value="HLH"/>
    <property type="match status" value="1"/>
</dbReference>
<dbReference type="SMART" id="SM00353">
    <property type="entry name" value="HLH"/>
    <property type="match status" value="1"/>
</dbReference>
<feature type="region of interest" description="Disordered" evidence="5">
    <location>
        <begin position="286"/>
        <end position="312"/>
    </location>
</feature>
<dbReference type="PANTHER" id="PTHR46807:SF1">
    <property type="entry name" value="TRANSCRIPTION FACTOR PIF3"/>
    <property type="match status" value="1"/>
</dbReference>
<dbReference type="EMBL" id="OY731398">
    <property type="protein sequence ID" value="CAJ1871224.1"/>
    <property type="molecule type" value="Genomic_DNA"/>
</dbReference>
<keyword evidence="2" id="KW-0805">Transcription regulation</keyword>
<dbReference type="GO" id="GO:0003700">
    <property type="term" value="F:DNA-binding transcription factor activity"/>
    <property type="evidence" value="ECO:0007669"/>
    <property type="project" value="InterPro"/>
</dbReference>
<evidence type="ECO:0000256" key="1">
    <source>
        <dbReference type="ARBA" id="ARBA00004123"/>
    </source>
</evidence>
<dbReference type="InterPro" id="IPR011598">
    <property type="entry name" value="bHLH_dom"/>
</dbReference>
<gene>
    <name evidence="7" type="ORF">AYBTSS11_LOCUS2436</name>
</gene>
<dbReference type="Proteomes" id="UP001189624">
    <property type="component" value="Chromosome 1"/>
</dbReference>
<keyword evidence="3" id="KW-0804">Transcription</keyword>
<dbReference type="CDD" id="cd11445">
    <property type="entry name" value="bHLH_AtPIF_like"/>
    <property type="match status" value="1"/>
</dbReference>
<feature type="compositionally biased region" description="Polar residues" evidence="5">
    <location>
        <begin position="17"/>
        <end position="31"/>
    </location>
</feature>
<evidence type="ECO:0000313" key="8">
    <source>
        <dbReference type="Proteomes" id="UP001189624"/>
    </source>
</evidence>
<dbReference type="Gene3D" id="4.10.280.10">
    <property type="entry name" value="Helix-loop-helix DNA-binding domain"/>
    <property type="match status" value="1"/>
</dbReference>
<proteinExistence type="predicted"/>
<protein>
    <recommendedName>
        <fullName evidence="6">BHLH domain-containing protein</fullName>
    </recommendedName>
</protein>
<dbReference type="GO" id="GO:0046983">
    <property type="term" value="F:protein dimerization activity"/>
    <property type="evidence" value="ECO:0007669"/>
    <property type="project" value="InterPro"/>
</dbReference>
<comment type="subcellular location">
    <subcellularLocation>
        <location evidence="1">Nucleus</location>
    </subcellularLocation>
</comment>
<feature type="region of interest" description="Disordered" evidence="5">
    <location>
        <begin position="349"/>
        <end position="394"/>
    </location>
</feature>
<feature type="region of interest" description="Disordered" evidence="5">
    <location>
        <begin position="1"/>
        <end position="31"/>
    </location>
</feature>
<accession>A0AA86RPL9</accession>
<name>A0AA86RPL9_9FABA</name>
<dbReference type="GO" id="GO:0005634">
    <property type="term" value="C:nucleus"/>
    <property type="evidence" value="ECO:0007669"/>
    <property type="project" value="UniProtKB-SubCell"/>
</dbReference>
<evidence type="ECO:0000256" key="3">
    <source>
        <dbReference type="ARBA" id="ARBA00023163"/>
    </source>
</evidence>
<reference evidence="7" key="1">
    <citation type="submission" date="2023-10" db="EMBL/GenBank/DDBJ databases">
        <authorList>
            <person name="Domelevo Entfellner J.-B."/>
        </authorList>
    </citation>
    <scope>NUCLEOTIDE SEQUENCE</scope>
</reference>
<dbReference type="GO" id="GO:0010017">
    <property type="term" value="P:red or far-red light signaling pathway"/>
    <property type="evidence" value="ECO:0007669"/>
    <property type="project" value="UniProtKB-ARBA"/>
</dbReference>
<feature type="compositionally biased region" description="Acidic residues" evidence="5">
    <location>
        <begin position="375"/>
        <end position="389"/>
    </location>
</feature>
<keyword evidence="8" id="KW-1185">Reference proteome</keyword>
<feature type="compositionally biased region" description="Basic and acidic residues" evidence="5">
    <location>
        <begin position="360"/>
        <end position="374"/>
    </location>
</feature>
<dbReference type="PANTHER" id="PTHR46807">
    <property type="entry name" value="TRANSCRIPTION FACTOR PIF3"/>
    <property type="match status" value="1"/>
</dbReference>
<dbReference type="Gramene" id="rna-AYBTSS11_LOCUS2436">
    <property type="protein sequence ID" value="CAJ1871224.1"/>
    <property type="gene ID" value="gene-AYBTSS11_LOCUS2436"/>
</dbReference>